<dbReference type="PANTHER" id="PTHR43630">
    <property type="entry name" value="POLY-BETA-1,6-N-ACETYL-D-GLUCOSAMINE SYNTHASE"/>
    <property type="match status" value="1"/>
</dbReference>
<comment type="similarity">
    <text evidence="1">Belongs to the glycosyltransferase 2 family.</text>
</comment>
<protein>
    <submittedName>
        <fullName evidence="5">Glycosyltransferase family 2 protein</fullName>
    </submittedName>
</protein>
<keyword evidence="2" id="KW-0328">Glycosyltransferase</keyword>
<comment type="caution">
    <text evidence="5">The sequence shown here is derived from an EMBL/GenBank/DDBJ whole genome shotgun (WGS) entry which is preliminary data.</text>
</comment>
<dbReference type="Gene3D" id="3.90.550.10">
    <property type="entry name" value="Spore Coat Polysaccharide Biosynthesis Protein SpsA, Chain A"/>
    <property type="match status" value="1"/>
</dbReference>
<evidence type="ECO:0000256" key="1">
    <source>
        <dbReference type="ARBA" id="ARBA00006739"/>
    </source>
</evidence>
<evidence type="ECO:0000313" key="5">
    <source>
        <dbReference type="EMBL" id="PJA47387.1"/>
    </source>
</evidence>
<reference evidence="6" key="1">
    <citation type="submission" date="2017-09" db="EMBL/GenBank/DDBJ databases">
        <title>Depth-based differentiation of microbial function through sediment-hosted aquifers and enrichment of novel symbionts in the deep terrestrial subsurface.</title>
        <authorList>
            <person name="Probst A.J."/>
            <person name="Ladd B."/>
            <person name="Jarett J.K."/>
            <person name="Geller-Mcgrath D.E."/>
            <person name="Sieber C.M.K."/>
            <person name="Emerson J.B."/>
            <person name="Anantharaman K."/>
            <person name="Thomas B.C."/>
            <person name="Malmstrom R."/>
            <person name="Stieglmeier M."/>
            <person name="Klingl A."/>
            <person name="Woyke T."/>
            <person name="Ryan C.M."/>
            <person name="Banfield J.F."/>
        </authorList>
    </citation>
    <scope>NUCLEOTIDE SEQUENCE [LARGE SCALE GENOMIC DNA]</scope>
</reference>
<accession>A0A2M7XHL6</accession>
<dbReference type="PANTHER" id="PTHR43630:SF1">
    <property type="entry name" value="POLY-BETA-1,6-N-ACETYL-D-GLUCOSAMINE SYNTHASE"/>
    <property type="match status" value="1"/>
</dbReference>
<organism evidence="5 6">
    <name type="scientific">Candidatus Uhrbacteria bacterium CG_4_9_14_3_um_filter_36_7</name>
    <dbReference type="NCBI Taxonomy" id="1975033"/>
    <lineage>
        <taxon>Bacteria</taxon>
        <taxon>Candidatus Uhriibacteriota</taxon>
    </lineage>
</organism>
<gene>
    <name evidence="5" type="ORF">CO172_01735</name>
</gene>
<dbReference type="InterPro" id="IPR029044">
    <property type="entry name" value="Nucleotide-diphossugar_trans"/>
</dbReference>
<evidence type="ECO:0000259" key="4">
    <source>
        <dbReference type="Pfam" id="PF00535"/>
    </source>
</evidence>
<dbReference type="Pfam" id="PF00535">
    <property type="entry name" value="Glycos_transf_2"/>
    <property type="match status" value="1"/>
</dbReference>
<dbReference type="EMBL" id="PFWS01000026">
    <property type="protein sequence ID" value="PJA47387.1"/>
    <property type="molecule type" value="Genomic_DNA"/>
</dbReference>
<sequence>MKIVAVIPAYNEEKMIETVLNHAAPFVDEIIVINDGSFDKTALIARS</sequence>
<dbReference type="AlphaFoldDB" id="A0A2M7XHL6"/>
<evidence type="ECO:0000313" key="6">
    <source>
        <dbReference type="Proteomes" id="UP000229749"/>
    </source>
</evidence>
<feature type="domain" description="Glycosyltransferase 2-like" evidence="4">
    <location>
        <begin position="6"/>
        <end position="46"/>
    </location>
</feature>
<evidence type="ECO:0000256" key="3">
    <source>
        <dbReference type="ARBA" id="ARBA00022679"/>
    </source>
</evidence>
<dbReference type="Proteomes" id="UP000229749">
    <property type="component" value="Unassembled WGS sequence"/>
</dbReference>
<feature type="non-terminal residue" evidence="5">
    <location>
        <position position="47"/>
    </location>
</feature>
<proteinExistence type="inferred from homology"/>
<evidence type="ECO:0000256" key="2">
    <source>
        <dbReference type="ARBA" id="ARBA00022676"/>
    </source>
</evidence>
<dbReference type="SUPFAM" id="SSF53448">
    <property type="entry name" value="Nucleotide-diphospho-sugar transferases"/>
    <property type="match status" value="1"/>
</dbReference>
<name>A0A2M7XHL6_9BACT</name>
<keyword evidence="3 5" id="KW-0808">Transferase</keyword>
<dbReference type="InterPro" id="IPR001173">
    <property type="entry name" value="Glyco_trans_2-like"/>
</dbReference>
<dbReference type="GO" id="GO:0016757">
    <property type="term" value="F:glycosyltransferase activity"/>
    <property type="evidence" value="ECO:0007669"/>
    <property type="project" value="UniProtKB-KW"/>
</dbReference>